<dbReference type="WBParaSite" id="HPBE_0002525901-mRNA-1">
    <property type="protein sequence ID" value="HPBE_0002525901-mRNA-1"/>
    <property type="gene ID" value="HPBE_0002525901"/>
</dbReference>
<dbReference type="SUPFAM" id="SSF53098">
    <property type="entry name" value="Ribonuclease H-like"/>
    <property type="match status" value="1"/>
</dbReference>
<protein>
    <submittedName>
        <fullName evidence="2">Integrase catalytic domain-containing protein</fullName>
    </submittedName>
</protein>
<keyword evidence="1" id="KW-1185">Reference proteome</keyword>
<dbReference type="PANTHER" id="PTHR47331:SF2">
    <property type="match status" value="1"/>
</dbReference>
<dbReference type="AlphaFoldDB" id="A0A183GRD9"/>
<reference evidence="2" key="1">
    <citation type="submission" date="2019-09" db="UniProtKB">
        <authorList>
            <consortium name="WormBaseParasite"/>
        </authorList>
    </citation>
    <scope>IDENTIFICATION</scope>
</reference>
<evidence type="ECO:0000313" key="2">
    <source>
        <dbReference type="WBParaSite" id="HPBE_0002525901-mRNA-1"/>
    </source>
</evidence>
<dbReference type="GO" id="GO:0003676">
    <property type="term" value="F:nucleic acid binding"/>
    <property type="evidence" value="ECO:0007669"/>
    <property type="project" value="InterPro"/>
</dbReference>
<sequence length="373" mass="42302">LCRAYLVLVGKAKGVSAQNQWAEWKEGKYVHTVPKSLVLMTEEKSHKTKTSVGLVCDQDTEAEVAELHHALFVNVYTTKLYATISTRQEVQYDQTPRDAIHTIDHVHHDEVPVWNQDAPLEDDHAPPVDLTGHLLLEKTILGIGSVQEKIRHTPELASKTSQYNLGEFEVITTTHLQGKQANKAIVTATPTIRTFHTSTQDLWLKNTYCDTPLETADITRWTEIAKNTTEFNANMPKFIARLGYFGPLQLGSQHHQNQKIWDCLFTCMTTRAIHLELVADNSTTQFLLAFRRFVSRRGAPSNILSDNVPNFKLGGEYSSLREFLNTSQDIWHKEYLLAIAERNQIRLAKRQSSSKQPQIGDIVLIEMDNTGRS</sequence>
<dbReference type="InterPro" id="IPR012337">
    <property type="entry name" value="RNaseH-like_sf"/>
</dbReference>
<dbReference type="InterPro" id="IPR036397">
    <property type="entry name" value="RNaseH_sf"/>
</dbReference>
<dbReference type="PANTHER" id="PTHR47331">
    <property type="entry name" value="PHD-TYPE DOMAIN-CONTAINING PROTEIN"/>
    <property type="match status" value="1"/>
</dbReference>
<organism evidence="1 2">
    <name type="scientific">Heligmosomoides polygyrus</name>
    <name type="common">Parasitic roundworm</name>
    <dbReference type="NCBI Taxonomy" id="6339"/>
    <lineage>
        <taxon>Eukaryota</taxon>
        <taxon>Metazoa</taxon>
        <taxon>Ecdysozoa</taxon>
        <taxon>Nematoda</taxon>
        <taxon>Chromadorea</taxon>
        <taxon>Rhabditida</taxon>
        <taxon>Rhabditina</taxon>
        <taxon>Rhabditomorpha</taxon>
        <taxon>Strongyloidea</taxon>
        <taxon>Heligmosomidae</taxon>
        <taxon>Heligmosomoides</taxon>
    </lineage>
</organism>
<name>A0A183GRD9_HELPZ</name>
<evidence type="ECO:0000313" key="1">
    <source>
        <dbReference type="Proteomes" id="UP000050761"/>
    </source>
</evidence>
<proteinExistence type="predicted"/>
<accession>A0A183GRD9</accession>
<dbReference type="Gene3D" id="3.30.420.10">
    <property type="entry name" value="Ribonuclease H-like superfamily/Ribonuclease H"/>
    <property type="match status" value="1"/>
</dbReference>
<dbReference type="Proteomes" id="UP000050761">
    <property type="component" value="Unassembled WGS sequence"/>
</dbReference>